<protein>
    <submittedName>
        <fullName evidence="15">TonB-dependent receptor</fullName>
    </submittedName>
</protein>
<dbReference type="GO" id="GO:0009279">
    <property type="term" value="C:cell outer membrane"/>
    <property type="evidence" value="ECO:0007669"/>
    <property type="project" value="UniProtKB-SubCell"/>
</dbReference>
<evidence type="ECO:0000256" key="5">
    <source>
        <dbReference type="ARBA" id="ARBA00022692"/>
    </source>
</evidence>
<name>A0AAW9Q9C5_9BURK</name>
<evidence type="ECO:0000256" key="4">
    <source>
        <dbReference type="ARBA" id="ARBA00022452"/>
    </source>
</evidence>
<dbReference type="PANTHER" id="PTHR47234">
    <property type="match status" value="1"/>
</dbReference>
<evidence type="ECO:0000256" key="2">
    <source>
        <dbReference type="ARBA" id="ARBA00009810"/>
    </source>
</evidence>
<evidence type="ECO:0000256" key="10">
    <source>
        <dbReference type="PROSITE-ProRule" id="PRU01360"/>
    </source>
</evidence>
<keyword evidence="5 10" id="KW-0812">Transmembrane</keyword>
<evidence type="ECO:0000256" key="1">
    <source>
        <dbReference type="ARBA" id="ARBA00004571"/>
    </source>
</evidence>
<keyword evidence="4 10" id="KW-1134">Transmembrane beta strand</keyword>
<comment type="caution">
    <text evidence="15">The sequence shown here is derived from an EMBL/GenBank/DDBJ whole genome shotgun (WGS) entry which is preliminary data.</text>
</comment>
<dbReference type="RefSeq" id="WP_332291163.1">
    <property type="nucleotide sequence ID" value="NZ_JAZIBG010000036.1"/>
</dbReference>
<dbReference type="EMBL" id="JAZIBG010000036">
    <property type="protein sequence ID" value="MEF7615834.1"/>
    <property type="molecule type" value="Genomic_DNA"/>
</dbReference>
<dbReference type="InterPro" id="IPR039426">
    <property type="entry name" value="TonB-dep_rcpt-like"/>
</dbReference>
<dbReference type="InterPro" id="IPR012910">
    <property type="entry name" value="Plug_dom"/>
</dbReference>
<keyword evidence="8 15" id="KW-0675">Receptor</keyword>
<organism evidence="15 16">
    <name type="scientific">Aquincola agrisoli</name>
    <dbReference type="NCBI Taxonomy" id="3119538"/>
    <lineage>
        <taxon>Bacteria</taxon>
        <taxon>Pseudomonadati</taxon>
        <taxon>Pseudomonadota</taxon>
        <taxon>Betaproteobacteria</taxon>
        <taxon>Burkholderiales</taxon>
        <taxon>Sphaerotilaceae</taxon>
        <taxon>Aquincola</taxon>
    </lineage>
</organism>
<evidence type="ECO:0000256" key="9">
    <source>
        <dbReference type="ARBA" id="ARBA00023237"/>
    </source>
</evidence>
<dbReference type="InterPro" id="IPR036942">
    <property type="entry name" value="Beta-barrel_TonB_sf"/>
</dbReference>
<comment type="similarity">
    <text evidence="2 10 11">Belongs to the TonB-dependent receptor family.</text>
</comment>
<evidence type="ECO:0000256" key="3">
    <source>
        <dbReference type="ARBA" id="ARBA00022448"/>
    </source>
</evidence>
<evidence type="ECO:0000313" key="16">
    <source>
        <dbReference type="Proteomes" id="UP001336250"/>
    </source>
</evidence>
<evidence type="ECO:0000256" key="7">
    <source>
        <dbReference type="ARBA" id="ARBA00023136"/>
    </source>
</evidence>
<gene>
    <name evidence="15" type="ORF">V4F39_18110</name>
</gene>
<evidence type="ECO:0000256" key="8">
    <source>
        <dbReference type="ARBA" id="ARBA00023170"/>
    </source>
</evidence>
<dbReference type="SUPFAM" id="SSF56935">
    <property type="entry name" value="Porins"/>
    <property type="match status" value="1"/>
</dbReference>
<keyword evidence="9 10" id="KW-0998">Cell outer membrane</keyword>
<evidence type="ECO:0000256" key="11">
    <source>
        <dbReference type="RuleBase" id="RU003357"/>
    </source>
</evidence>
<keyword evidence="3 10" id="KW-0813">Transport</keyword>
<dbReference type="InterPro" id="IPR000531">
    <property type="entry name" value="Beta-barrel_TonB"/>
</dbReference>
<evidence type="ECO:0000313" key="15">
    <source>
        <dbReference type="EMBL" id="MEF7615834.1"/>
    </source>
</evidence>
<dbReference type="PANTHER" id="PTHR47234:SF2">
    <property type="entry name" value="TONB-DEPENDENT RECEPTOR"/>
    <property type="match status" value="1"/>
</dbReference>
<keyword evidence="6 11" id="KW-0798">TonB box</keyword>
<keyword evidence="12" id="KW-0732">Signal</keyword>
<comment type="subcellular location">
    <subcellularLocation>
        <location evidence="1 10">Cell outer membrane</location>
        <topology evidence="1 10">Multi-pass membrane protein</topology>
    </subcellularLocation>
</comment>
<sequence>MLKRTVLRSTAAGCMLATVAAWAQDGSQRVEVTGSAVRRIDAETALPVQILHRADIERSGATSLAELIQNLPAMQGHVNLSQSVGGGGGGYADASIHGIGGERTLVLLNGRRMAAWAGQNFTGFTAGTNLNTIPLAAVERVEILTDGASAIYGADAIAGVVNFILRKDLETGTASLNHSIPKGGAGRNTVLSATKGFGSLERDGHNTLLSISHERQQHLLAPERSFSRRGTIPFGQDGKRYVFFNGSVYGAPANYIIVDPETQGGVRFNAGNGYLNQNQACARGHVAVDGFCQFDFVPTIETLPEAEQTSLFGSFSKSLGGTKLLQFDAVYSELSVTSRIAPAPVGAQIPTGSALYDLYMPGGAQALDPTATYGDDLYAYWRGIDTGKRTVDDRTRTLHLSASLSGTAGAWEYTGALTRSQSRWTKEYLGGYLKQNELTAAVGSGALDPFLLPGQQGAAGNEALAGMQYLGTFAQGWSTLTSAELRGARPLFSLPGGRAQLGIGADFRRESIEYRPSEIAQGVTNAIAGDTAQDRPYDAARNVWGLYGELVLPVTRTLEFTAALRHDDYSDFGTTDNAKLAVRFQPSRQWLLRGSFSTGFRAPEPPQLAAGRQYFGKTGGAYNCPQAALAALKAVDPLVACAPDGSQYDVIAGGAKDLQPEKSRQLSVGLRFEPVAWASVGADLWHVRIKDRILELSESAVMADDAAYLKNFTVFVDPGTNRHLVALYLPNENLGEERYTGIDWDGRLTLDTPFGRLVNTLKWSHIFSYKYQRESGGAWHSSLGRYEDGKTTFRNLVRLSGTLYSGAWQNTLTLNYRSGYRDADCTADACGLVRELNPDGSLGDVVDMTGRRVSSYTTVDLQTRYAASKALTLTAGILNLFDRDPPLSLKIDGGHQIGYDNRYTDPRGRTLYLNAQYAF</sequence>
<feature type="chain" id="PRO_5043521992" evidence="12">
    <location>
        <begin position="24"/>
        <end position="919"/>
    </location>
</feature>
<evidence type="ECO:0000259" key="14">
    <source>
        <dbReference type="Pfam" id="PF07715"/>
    </source>
</evidence>
<feature type="domain" description="TonB-dependent receptor-like beta-barrel" evidence="13">
    <location>
        <begin position="365"/>
        <end position="880"/>
    </location>
</feature>
<dbReference type="Pfam" id="PF00593">
    <property type="entry name" value="TonB_dep_Rec_b-barrel"/>
    <property type="match status" value="1"/>
</dbReference>
<feature type="domain" description="TonB-dependent receptor plug" evidence="14">
    <location>
        <begin position="43"/>
        <end position="160"/>
    </location>
</feature>
<keyword evidence="16" id="KW-1185">Reference proteome</keyword>
<dbReference type="InterPro" id="IPR037066">
    <property type="entry name" value="Plug_dom_sf"/>
</dbReference>
<dbReference type="AlphaFoldDB" id="A0AAW9Q9C5"/>
<dbReference type="Gene3D" id="2.170.130.10">
    <property type="entry name" value="TonB-dependent receptor, plug domain"/>
    <property type="match status" value="1"/>
</dbReference>
<evidence type="ECO:0000256" key="6">
    <source>
        <dbReference type="ARBA" id="ARBA00023077"/>
    </source>
</evidence>
<proteinExistence type="inferred from homology"/>
<dbReference type="Proteomes" id="UP001336250">
    <property type="component" value="Unassembled WGS sequence"/>
</dbReference>
<evidence type="ECO:0000256" key="12">
    <source>
        <dbReference type="SAM" id="SignalP"/>
    </source>
</evidence>
<accession>A0AAW9Q9C5</accession>
<evidence type="ECO:0000259" key="13">
    <source>
        <dbReference type="Pfam" id="PF00593"/>
    </source>
</evidence>
<feature type="signal peptide" evidence="12">
    <location>
        <begin position="1"/>
        <end position="23"/>
    </location>
</feature>
<keyword evidence="7 10" id="KW-0472">Membrane</keyword>
<dbReference type="PROSITE" id="PS52016">
    <property type="entry name" value="TONB_DEPENDENT_REC_3"/>
    <property type="match status" value="1"/>
</dbReference>
<dbReference type="Gene3D" id="2.40.170.20">
    <property type="entry name" value="TonB-dependent receptor, beta-barrel domain"/>
    <property type="match status" value="1"/>
</dbReference>
<dbReference type="Pfam" id="PF07715">
    <property type="entry name" value="Plug"/>
    <property type="match status" value="1"/>
</dbReference>
<reference evidence="15 16" key="1">
    <citation type="submission" date="2024-02" db="EMBL/GenBank/DDBJ databases">
        <title>Genome sequence of Aquincola sp. MAHUQ-54.</title>
        <authorList>
            <person name="Huq M.A."/>
        </authorList>
    </citation>
    <scope>NUCLEOTIDE SEQUENCE [LARGE SCALE GENOMIC DNA]</scope>
    <source>
        <strain evidence="15 16">MAHUQ-54</strain>
    </source>
</reference>